<reference evidence="1" key="1">
    <citation type="submission" date="2021-06" db="EMBL/GenBank/DDBJ databases">
        <authorList>
            <person name="Hodson N. C."/>
            <person name="Mongue J. A."/>
            <person name="Jaron S. K."/>
        </authorList>
    </citation>
    <scope>NUCLEOTIDE SEQUENCE</scope>
</reference>
<protein>
    <submittedName>
        <fullName evidence="1">Uncharacterized protein</fullName>
    </submittedName>
</protein>
<name>A0A8J2PHX5_9HEXA</name>
<organism evidence="1 2">
    <name type="scientific">Allacma fusca</name>
    <dbReference type="NCBI Taxonomy" id="39272"/>
    <lineage>
        <taxon>Eukaryota</taxon>
        <taxon>Metazoa</taxon>
        <taxon>Ecdysozoa</taxon>
        <taxon>Arthropoda</taxon>
        <taxon>Hexapoda</taxon>
        <taxon>Collembola</taxon>
        <taxon>Symphypleona</taxon>
        <taxon>Sminthuridae</taxon>
        <taxon>Allacma</taxon>
    </lineage>
</organism>
<dbReference type="Proteomes" id="UP000708208">
    <property type="component" value="Unassembled WGS sequence"/>
</dbReference>
<evidence type="ECO:0000313" key="1">
    <source>
        <dbReference type="EMBL" id="CAG7830923.1"/>
    </source>
</evidence>
<sequence>MLAVVAMSYEEEYHQSTVVPMTKHQKLSINRHASTFS</sequence>
<gene>
    <name evidence="1" type="ORF">AFUS01_LOCUS40690</name>
</gene>
<dbReference type="EMBL" id="CAJVCH010558098">
    <property type="protein sequence ID" value="CAG7830923.1"/>
    <property type="molecule type" value="Genomic_DNA"/>
</dbReference>
<proteinExistence type="predicted"/>
<dbReference type="AlphaFoldDB" id="A0A8J2PHX5"/>
<feature type="non-terminal residue" evidence="1">
    <location>
        <position position="1"/>
    </location>
</feature>
<evidence type="ECO:0000313" key="2">
    <source>
        <dbReference type="Proteomes" id="UP000708208"/>
    </source>
</evidence>
<comment type="caution">
    <text evidence="1">The sequence shown here is derived from an EMBL/GenBank/DDBJ whole genome shotgun (WGS) entry which is preliminary data.</text>
</comment>
<keyword evidence="2" id="KW-1185">Reference proteome</keyword>
<accession>A0A8J2PHX5</accession>